<dbReference type="InterPro" id="IPR000073">
    <property type="entry name" value="AB_hydrolase_1"/>
</dbReference>
<keyword evidence="3" id="KW-0378">Hydrolase</keyword>
<evidence type="ECO:0000313" key="3">
    <source>
        <dbReference type="EMBL" id="MFC0678535.1"/>
    </source>
</evidence>
<gene>
    <name evidence="3" type="ORF">ACFFGH_11865</name>
</gene>
<comment type="caution">
    <text evidence="3">The sequence shown here is derived from an EMBL/GenBank/DDBJ whole genome shotgun (WGS) entry which is preliminary data.</text>
</comment>
<keyword evidence="4" id="KW-1185">Reference proteome</keyword>
<dbReference type="GO" id="GO:0016787">
    <property type="term" value="F:hydrolase activity"/>
    <property type="evidence" value="ECO:0007669"/>
    <property type="project" value="UniProtKB-KW"/>
</dbReference>
<organism evidence="3 4">
    <name type="scientific">Lysobacter korlensis</name>
    <dbReference type="NCBI Taxonomy" id="553636"/>
    <lineage>
        <taxon>Bacteria</taxon>
        <taxon>Pseudomonadati</taxon>
        <taxon>Pseudomonadota</taxon>
        <taxon>Gammaproteobacteria</taxon>
        <taxon>Lysobacterales</taxon>
        <taxon>Lysobacteraceae</taxon>
        <taxon>Lysobacter</taxon>
    </lineage>
</organism>
<dbReference type="SUPFAM" id="SSF53474">
    <property type="entry name" value="alpha/beta-Hydrolases"/>
    <property type="match status" value="1"/>
</dbReference>
<feature type="signal peptide" evidence="1">
    <location>
        <begin position="1"/>
        <end position="21"/>
    </location>
</feature>
<accession>A0ABV6RNH3</accession>
<proteinExistence type="predicted"/>
<dbReference type="RefSeq" id="WP_386668476.1">
    <property type="nucleotide sequence ID" value="NZ_JBHLTG010000002.1"/>
</dbReference>
<sequence length="280" mass="29191">MKRWTVAALAVTLLLSGCAAGGEPEATPPPELGPIDGRFSVGERELHLKCTGSRGPTVLLESGEGQGSDALEPIRAALGSDTHVCSYDRANVGVSDPAEVPRTAEEISADLDALLQAAGVPGPFVLVGHSAGGMFVQHYARTHLDNVTGVVAINPVPRYDWAQELMFGRMDDEQEAAVDAYYTGENDEGIDFAASSEQIASAPAPGQVPFSILISTVGQCDDGDDFCGPKYAGYDKAMVNTAEQWDHSGITTVGAGGAELDPDNSDLVATMINDLLITAG</sequence>
<dbReference type="PROSITE" id="PS51257">
    <property type="entry name" value="PROKAR_LIPOPROTEIN"/>
    <property type="match status" value="1"/>
</dbReference>
<dbReference type="Gene3D" id="3.40.50.1820">
    <property type="entry name" value="alpha/beta hydrolase"/>
    <property type="match status" value="1"/>
</dbReference>
<protein>
    <submittedName>
        <fullName evidence="3">Alpha/beta fold hydrolase</fullName>
    </submittedName>
</protein>
<evidence type="ECO:0000313" key="4">
    <source>
        <dbReference type="Proteomes" id="UP001589896"/>
    </source>
</evidence>
<dbReference type="EMBL" id="JBHLTG010000002">
    <property type="protein sequence ID" value="MFC0678535.1"/>
    <property type="molecule type" value="Genomic_DNA"/>
</dbReference>
<dbReference type="Pfam" id="PF00561">
    <property type="entry name" value="Abhydrolase_1"/>
    <property type="match status" value="1"/>
</dbReference>
<evidence type="ECO:0000256" key="1">
    <source>
        <dbReference type="SAM" id="SignalP"/>
    </source>
</evidence>
<keyword evidence="1" id="KW-0732">Signal</keyword>
<dbReference type="InterPro" id="IPR029058">
    <property type="entry name" value="AB_hydrolase_fold"/>
</dbReference>
<evidence type="ECO:0000259" key="2">
    <source>
        <dbReference type="Pfam" id="PF00561"/>
    </source>
</evidence>
<dbReference type="Proteomes" id="UP001589896">
    <property type="component" value="Unassembled WGS sequence"/>
</dbReference>
<name>A0ABV6RNH3_9GAMM</name>
<feature type="domain" description="AB hydrolase-1" evidence="2">
    <location>
        <begin position="56"/>
        <end position="194"/>
    </location>
</feature>
<reference evidence="3 4" key="1">
    <citation type="submission" date="2024-09" db="EMBL/GenBank/DDBJ databases">
        <authorList>
            <person name="Sun Q."/>
            <person name="Mori K."/>
        </authorList>
    </citation>
    <scope>NUCLEOTIDE SEQUENCE [LARGE SCALE GENOMIC DNA]</scope>
    <source>
        <strain evidence="3 4">KCTC 23076</strain>
    </source>
</reference>
<feature type="chain" id="PRO_5046240870" evidence="1">
    <location>
        <begin position="22"/>
        <end position="280"/>
    </location>
</feature>